<evidence type="ECO:0000313" key="1">
    <source>
        <dbReference type="EMBL" id="AQP39108.1"/>
    </source>
</evidence>
<gene>
    <name evidence="1" type="ORF">DO83_05550</name>
</gene>
<organism evidence="1 2">
    <name type="scientific">Anaerostipes hadrus</name>
    <dbReference type="NCBI Taxonomy" id="649756"/>
    <lineage>
        <taxon>Bacteria</taxon>
        <taxon>Bacillati</taxon>
        <taxon>Bacillota</taxon>
        <taxon>Clostridia</taxon>
        <taxon>Lachnospirales</taxon>
        <taxon>Lachnospiraceae</taxon>
        <taxon>Anaerostipes</taxon>
    </lineage>
</organism>
<evidence type="ECO:0000313" key="2">
    <source>
        <dbReference type="Proteomes" id="UP000188159"/>
    </source>
</evidence>
<sequence>MRISSLYIAKHEDYQVLSPHAVRVFSLWILLYWKHQETTRDNRKDCGKETSHEIDVVVSMDVTAHNLIEVP</sequence>
<proteinExistence type="predicted"/>
<dbReference type="EMBL" id="CP012098">
    <property type="protein sequence ID" value="AQP39108.1"/>
    <property type="molecule type" value="Genomic_DNA"/>
</dbReference>
<reference evidence="1 2" key="1">
    <citation type="journal article" date="2016" name="Sci. Rep.">
        <title>Accelerated dysbiosis of gut microbiota during aggravation of DSS-induced colitis by a butyrate-producing bacterium.</title>
        <authorList>
            <person name="Zhang Q."/>
            <person name="Wu Y."/>
            <person name="Wang J."/>
            <person name="Wu G."/>
            <person name="Long W."/>
            <person name="Xue Z."/>
            <person name="Wang L."/>
            <person name="Zhang X."/>
            <person name="Pang X."/>
            <person name="Zhao Y."/>
            <person name="Zhao L."/>
            <person name="Zhang C."/>
        </authorList>
    </citation>
    <scope>NUCLEOTIDE SEQUENCE [LARGE SCALE GENOMIC DNA]</scope>
    <source>
        <strain evidence="1 2">BPB5</strain>
    </source>
</reference>
<protein>
    <submittedName>
        <fullName evidence="1">Uncharacterized protein</fullName>
    </submittedName>
</protein>
<dbReference type="AlphaFoldDB" id="A0A1Q2C5U8"/>
<dbReference type="Proteomes" id="UP000188159">
    <property type="component" value="Chromosome"/>
</dbReference>
<accession>A0A1Q2C5U8</accession>
<name>A0A1Q2C5U8_ANAHA</name>